<sequence length="181" mass="20281">MKKTHHAVVRLAGEADAQALALLLTEPFMAVNGQDDDAKGGPFRDGQRRDDIPLQEIRSRQIDTVVAECGEGLQGFLQLRWGERAPASGWMRGSVELRRHYVRARHRGAGVAGCLLERAVDIARAGDAVCIWLKVRKDSPQAVRFYQKHGFRLAGTAMFRDGVRLRETWVMHRVVSQRPAT</sequence>
<accession>A0A7G9STC9</accession>
<dbReference type="InterPro" id="IPR016181">
    <property type="entry name" value="Acyl_CoA_acyltransferase"/>
</dbReference>
<keyword evidence="5" id="KW-1185">Reference proteome</keyword>
<dbReference type="PANTHER" id="PTHR43877:SF2">
    <property type="entry name" value="AMINOALKYLPHOSPHONATE N-ACETYLTRANSFERASE-RELATED"/>
    <property type="match status" value="1"/>
</dbReference>
<dbReference type="PANTHER" id="PTHR43877">
    <property type="entry name" value="AMINOALKYLPHOSPHONATE N-ACETYLTRANSFERASE-RELATED-RELATED"/>
    <property type="match status" value="1"/>
</dbReference>
<dbReference type="AlphaFoldDB" id="A0A7G9STC9"/>
<dbReference type="SUPFAM" id="SSF55729">
    <property type="entry name" value="Acyl-CoA N-acyltransferases (Nat)"/>
    <property type="match status" value="1"/>
</dbReference>
<organism evidence="4 5">
    <name type="scientific">Thermomonas carbonis</name>
    <dbReference type="NCBI Taxonomy" id="1463158"/>
    <lineage>
        <taxon>Bacteria</taxon>
        <taxon>Pseudomonadati</taxon>
        <taxon>Pseudomonadota</taxon>
        <taxon>Gammaproteobacteria</taxon>
        <taxon>Lysobacterales</taxon>
        <taxon>Lysobacteraceae</taxon>
        <taxon>Thermomonas</taxon>
    </lineage>
</organism>
<gene>
    <name evidence="4" type="ORF">H9L16_05935</name>
</gene>
<evidence type="ECO:0000259" key="3">
    <source>
        <dbReference type="PROSITE" id="PS51186"/>
    </source>
</evidence>
<dbReference type="InterPro" id="IPR050832">
    <property type="entry name" value="Bact_Acetyltransf"/>
</dbReference>
<dbReference type="KEGG" id="tcn:H9L16_05935"/>
<dbReference type="RefSeq" id="WP_187553619.1">
    <property type="nucleotide sequence ID" value="NZ_BMZL01000003.1"/>
</dbReference>
<dbReference type="PROSITE" id="PS51186">
    <property type="entry name" value="GNAT"/>
    <property type="match status" value="1"/>
</dbReference>
<dbReference type="Proteomes" id="UP000515804">
    <property type="component" value="Chromosome"/>
</dbReference>
<dbReference type="InterPro" id="IPR000182">
    <property type="entry name" value="GNAT_dom"/>
</dbReference>
<evidence type="ECO:0000313" key="5">
    <source>
        <dbReference type="Proteomes" id="UP000515804"/>
    </source>
</evidence>
<evidence type="ECO:0000256" key="1">
    <source>
        <dbReference type="ARBA" id="ARBA00022679"/>
    </source>
</evidence>
<name>A0A7G9STC9_9GAMM</name>
<feature type="domain" description="N-acetyltransferase" evidence="3">
    <location>
        <begin position="7"/>
        <end position="176"/>
    </location>
</feature>
<dbReference type="Pfam" id="PF00583">
    <property type="entry name" value="Acetyltransf_1"/>
    <property type="match status" value="1"/>
</dbReference>
<proteinExistence type="predicted"/>
<dbReference type="GO" id="GO:0016747">
    <property type="term" value="F:acyltransferase activity, transferring groups other than amino-acyl groups"/>
    <property type="evidence" value="ECO:0007669"/>
    <property type="project" value="InterPro"/>
</dbReference>
<dbReference type="EMBL" id="CP060719">
    <property type="protein sequence ID" value="QNN71104.1"/>
    <property type="molecule type" value="Genomic_DNA"/>
</dbReference>
<evidence type="ECO:0000256" key="2">
    <source>
        <dbReference type="ARBA" id="ARBA00023315"/>
    </source>
</evidence>
<dbReference type="Gene3D" id="3.40.630.30">
    <property type="match status" value="1"/>
</dbReference>
<protein>
    <submittedName>
        <fullName evidence="4">GNAT family N-acetyltransferase</fullName>
    </submittedName>
</protein>
<evidence type="ECO:0000313" key="4">
    <source>
        <dbReference type="EMBL" id="QNN71104.1"/>
    </source>
</evidence>
<keyword evidence="1 4" id="KW-0808">Transferase</keyword>
<reference evidence="4 5" key="1">
    <citation type="submission" date="2020-08" db="EMBL/GenBank/DDBJ databases">
        <title>Genome sequence of Thermomonas carbonis KCTC 42013T.</title>
        <authorList>
            <person name="Hyun D.-W."/>
            <person name="Bae J.-W."/>
        </authorList>
    </citation>
    <scope>NUCLEOTIDE SEQUENCE [LARGE SCALE GENOMIC DNA]</scope>
    <source>
        <strain evidence="4 5">KCTC 42013</strain>
    </source>
</reference>
<dbReference type="CDD" id="cd04301">
    <property type="entry name" value="NAT_SF"/>
    <property type="match status" value="1"/>
</dbReference>
<keyword evidence="2" id="KW-0012">Acyltransferase</keyword>